<keyword evidence="3" id="KW-1185">Reference proteome</keyword>
<feature type="transmembrane region" description="Helical" evidence="1">
    <location>
        <begin position="43"/>
        <end position="60"/>
    </location>
</feature>
<feature type="transmembrane region" description="Helical" evidence="1">
    <location>
        <begin position="16"/>
        <end position="36"/>
    </location>
</feature>
<dbReference type="Proteomes" id="UP000044841">
    <property type="component" value="Unassembled WGS sequence"/>
</dbReference>
<keyword evidence="1" id="KW-0472">Membrane</keyword>
<feature type="transmembrane region" description="Helical" evidence="1">
    <location>
        <begin position="114"/>
        <end position="132"/>
    </location>
</feature>
<protein>
    <submittedName>
        <fullName evidence="2">Uncharacterized protein</fullName>
    </submittedName>
</protein>
<dbReference type="AlphaFoldDB" id="A0A0K6GCG9"/>
<feature type="transmembrane region" description="Helical" evidence="1">
    <location>
        <begin position="243"/>
        <end position="263"/>
    </location>
</feature>
<sequence>MGDPCTLALDPHTVGAAIRTGLYALIVLGWYTHFLVPKAFPEIAKMIFVVGTGFLIMSFIKLVGRMLTLFDGLIISLLSTIILIFGIALCLPTLSFSYRPPTAYRFKLTASGRLAYIEFIILWVAWCISIWHGSTPFRFRGDTVNCIPNHHITFPLPRQVHAANPNMRKAALLLTFIGYLVSMWPILVGPSLLLWLFSEVEDQEYRYRTVGTVPTTIQFTAIGATGFLIVVTERVIQLSNTKSTVTTWIAWQAIVFFIFRRAFAIVKRSKLDQGVQACNYQSAGTQALEESAHPTRAPKRE</sequence>
<keyword evidence="1" id="KW-0812">Transmembrane</keyword>
<organism evidence="2 3">
    <name type="scientific">Rhizoctonia solani</name>
    <dbReference type="NCBI Taxonomy" id="456999"/>
    <lineage>
        <taxon>Eukaryota</taxon>
        <taxon>Fungi</taxon>
        <taxon>Dikarya</taxon>
        <taxon>Basidiomycota</taxon>
        <taxon>Agaricomycotina</taxon>
        <taxon>Agaricomycetes</taxon>
        <taxon>Cantharellales</taxon>
        <taxon>Ceratobasidiaceae</taxon>
        <taxon>Rhizoctonia</taxon>
    </lineage>
</organism>
<name>A0A0K6GCG9_9AGAM</name>
<evidence type="ECO:0000313" key="2">
    <source>
        <dbReference type="EMBL" id="CUA76308.1"/>
    </source>
</evidence>
<evidence type="ECO:0000313" key="3">
    <source>
        <dbReference type="Proteomes" id="UP000044841"/>
    </source>
</evidence>
<accession>A0A0K6GCG9</accession>
<evidence type="ECO:0000256" key="1">
    <source>
        <dbReference type="SAM" id="Phobius"/>
    </source>
</evidence>
<feature type="transmembrane region" description="Helical" evidence="1">
    <location>
        <begin position="209"/>
        <end position="231"/>
    </location>
</feature>
<proteinExistence type="predicted"/>
<gene>
    <name evidence="2" type="ORF">RSOLAG22IIIB_12190</name>
</gene>
<reference evidence="2 3" key="1">
    <citation type="submission" date="2015-07" db="EMBL/GenBank/DDBJ databases">
        <authorList>
            <person name="Noorani M."/>
        </authorList>
    </citation>
    <scope>NUCLEOTIDE SEQUENCE [LARGE SCALE GENOMIC DNA]</scope>
    <source>
        <strain evidence="2">BBA 69670</strain>
    </source>
</reference>
<feature type="transmembrane region" description="Helical" evidence="1">
    <location>
        <begin position="170"/>
        <end position="197"/>
    </location>
</feature>
<keyword evidence="1" id="KW-1133">Transmembrane helix</keyword>
<dbReference type="EMBL" id="CYGV01001660">
    <property type="protein sequence ID" value="CUA76308.1"/>
    <property type="molecule type" value="Genomic_DNA"/>
</dbReference>
<feature type="transmembrane region" description="Helical" evidence="1">
    <location>
        <begin position="72"/>
        <end position="94"/>
    </location>
</feature>